<reference evidence="2 3" key="1">
    <citation type="journal article" date="2024" name="Commun. Biol.">
        <title>Comparative genomic analysis of thermophilic fungi reveals convergent evolutionary adaptations and gene losses.</title>
        <authorList>
            <person name="Steindorff A.S."/>
            <person name="Aguilar-Pontes M.V."/>
            <person name="Robinson A.J."/>
            <person name="Andreopoulos B."/>
            <person name="LaButti K."/>
            <person name="Kuo A."/>
            <person name="Mondo S."/>
            <person name="Riley R."/>
            <person name="Otillar R."/>
            <person name="Haridas S."/>
            <person name="Lipzen A."/>
            <person name="Grimwood J."/>
            <person name="Schmutz J."/>
            <person name="Clum A."/>
            <person name="Reid I.D."/>
            <person name="Moisan M.C."/>
            <person name="Butler G."/>
            <person name="Nguyen T.T.M."/>
            <person name="Dewar K."/>
            <person name="Conant G."/>
            <person name="Drula E."/>
            <person name="Henrissat B."/>
            <person name="Hansel C."/>
            <person name="Singer S."/>
            <person name="Hutchinson M.I."/>
            <person name="de Vries R.P."/>
            <person name="Natvig D.O."/>
            <person name="Powell A.J."/>
            <person name="Tsang A."/>
            <person name="Grigoriev I.V."/>
        </authorList>
    </citation>
    <scope>NUCLEOTIDE SEQUENCE [LARGE SCALE GENOMIC DNA]</scope>
    <source>
        <strain evidence="2 3">ATCC 22073</strain>
    </source>
</reference>
<keyword evidence="3" id="KW-1185">Reference proteome</keyword>
<feature type="region of interest" description="Disordered" evidence="1">
    <location>
        <begin position="1"/>
        <end position="34"/>
    </location>
</feature>
<gene>
    <name evidence="2" type="ORF">VTJ83DRAFT_2530</name>
</gene>
<accession>A0ABR4DIZ4</accession>
<name>A0ABR4DIZ4_9PEZI</name>
<evidence type="ECO:0000313" key="3">
    <source>
        <dbReference type="Proteomes" id="UP001600064"/>
    </source>
</evidence>
<sequence length="165" mass="18654">MSRGHKEGHLCLNLSPRIAQKRPSAPRDGGVSRSSRGIKAIAELGILQERQGATERWVSSEYQEADHAPHDAQLSFHCRGIQTCQPSHGKVERTDRFSHHRVLKAIRSSRCHRQSQPSFFVPTYRRNKSLIRRPTTRVREDQILQETTGILTTNASAWHDAQSGA</sequence>
<comment type="caution">
    <text evidence="2">The sequence shown here is derived from an EMBL/GenBank/DDBJ whole genome shotgun (WGS) entry which is preliminary data.</text>
</comment>
<dbReference type="Proteomes" id="UP001600064">
    <property type="component" value="Unassembled WGS sequence"/>
</dbReference>
<proteinExistence type="predicted"/>
<dbReference type="GeneID" id="98123455"/>
<dbReference type="EMBL" id="JAZGUE010000002">
    <property type="protein sequence ID" value="KAL2270346.1"/>
    <property type="molecule type" value="Genomic_DNA"/>
</dbReference>
<evidence type="ECO:0000256" key="1">
    <source>
        <dbReference type="SAM" id="MobiDB-lite"/>
    </source>
</evidence>
<protein>
    <submittedName>
        <fullName evidence="2">Uncharacterized protein</fullName>
    </submittedName>
</protein>
<dbReference type="RefSeq" id="XP_070869070.1">
    <property type="nucleotide sequence ID" value="XM_071008811.1"/>
</dbReference>
<organism evidence="2 3">
    <name type="scientific">Remersonia thermophila</name>
    <dbReference type="NCBI Taxonomy" id="72144"/>
    <lineage>
        <taxon>Eukaryota</taxon>
        <taxon>Fungi</taxon>
        <taxon>Dikarya</taxon>
        <taxon>Ascomycota</taxon>
        <taxon>Pezizomycotina</taxon>
        <taxon>Sordariomycetes</taxon>
        <taxon>Sordariomycetidae</taxon>
        <taxon>Sordariales</taxon>
        <taxon>Sordariales incertae sedis</taxon>
        <taxon>Remersonia</taxon>
    </lineage>
</organism>
<evidence type="ECO:0000313" key="2">
    <source>
        <dbReference type="EMBL" id="KAL2270346.1"/>
    </source>
</evidence>